<feature type="transmembrane region" description="Helical" evidence="1">
    <location>
        <begin position="135"/>
        <end position="154"/>
    </location>
</feature>
<keyword evidence="1" id="KW-0472">Membrane</keyword>
<feature type="transmembrane region" description="Helical" evidence="1">
    <location>
        <begin position="77"/>
        <end position="97"/>
    </location>
</feature>
<sequence length="163" mass="17732">MNNFRNNKSIKSGLSFGFTSGVITTLGLILGLSASTESKLAIIGGILTIAFADAMSDSLGIHVSQESEGIKRQKEPWLAAFSTFITKLISALTFVVPFLLLPIFSAVIACVIWGLFLLVLFSYTLAKETNEKPFLVIREHVSISIIVIIVSTLIGEMLKKYFG</sequence>
<dbReference type="AlphaFoldDB" id="A0A7X9HIA1"/>
<feature type="transmembrane region" description="Helical" evidence="1">
    <location>
        <begin position="12"/>
        <end position="34"/>
    </location>
</feature>
<gene>
    <name evidence="2" type="ORF">GYA27_04550</name>
</gene>
<organism evidence="2 3">
    <name type="scientific">candidate division WWE3 bacterium</name>
    <dbReference type="NCBI Taxonomy" id="2053526"/>
    <lineage>
        <taxon>Bacteria</taxon>
        <taxon>Katanobacteria</taxon>
    </lineage>
</organism>
<dbReference type="EMBL" id="JAAZNL010000058">
    <property type="protein sequence ID" value="NMB70434.1"/>
    <property type="molecule type" value="Genomic_DNA"/>
</dbReference>
<name>A0A7X9HIA1_UNCKA</name>
<comment type="caution">
    <text evidence="2">The sequence shown here is derived from an EMBL/GenBank/DDBJ whole genome shotgun (WGS) entry which is preliminary data.</text>
</comment>
<evidence type="ECO:0000313" key="3">
    <source>
        <dbReference type="Proteomes" id="UP000526033"/>
    </source>
</evidence>
<evidence type="ECO:0008006" key="4">
    <source>
        <dbReference type="Google" id="ProtNLM"/>
    </source>
</evidence>
<proteinExistence type="predicted"/>
<dbReference type="CDD" id="cd01059">
    <property type="entry name" value="CCC1_like"/>
    <property type="match status" value="1"/>
</dbReference>
<feature type="transmembrane region" description="Helical" evidence="1">
    <location>
        <begin position="103"/>
        <end position="123"/>
    </location>
</feature>
<reference evidence="2 3" key="1">
    <citation type="journal article" date="2020" name="Biotechnol. Biofuels">
        <title>New insights from the biogas microbiome by comprehensive genome-resolved metagenomics of nearly 1600 species originating from multiple anaerobic digesters.</title>
        <authorList>
            <person name="Campanaro S."/>
            <person name="Treu L."/>
            <person name="Rodriguez-R L.M."/>
            <person name="Kovalovszki A."/>
            <person name="Ziels R.M."/>
            <person name="Maus I."/>
            <person name="Zhu X."/>
            <person name="Kougias P.G."/>
            <person name="Basile A."/>
            <person name="Luo G."/>
            <person name="Schluter A."/>
            <person name="Konstantinidis K.T."/>
            <person name="Angelidaki I."/>
        </authorList>
    </citation>
    <scope>NUCLEOTIDE SEQUENCE [LARGE SCALE GENOMIC DNA]</scope>
    <source>
        <strain evidence="2">AS27yjCOA_165</strain>
    </source>
</reference>
<protein>
    <recommendedName>
        <fullName evidence="4">VIT family protein</fullName>
    </recommendedName>
</protein>
<dbReference type="Proteomes" id="UP000526033">
    <property type="component" value="Unassembled WGS sequence"/>
</dbReference>
<evidence type="ECO:0000313" key="2">
    <source>
        <dbReference type="EMBL" id="NMB70434.1"/>
    </source>
</evidence>
<evidence type="ECO:0000256" key="1">
    <source>
        <dbReference type="SAM" id="Phobius"/>
    </source>
</evidence>
<keyword evidence="1" id="KW-1133">Transmembrane helix</keyword>
<feature type="transmembrane region" description="Helical" evidence="1">
    <location>
        <begin position="40"/>
        <end position="56"/>
    </location>
</feature>
<accession>A0A7X9HIA1</accession>
<keyword evidence="1" id="KW-0812">Transmembrane</keyword>